<dbReference type="PIRSF" id="PIRSF038471">
    <property type="entry name" value="MreC"/>
    <property type="match status" value="1"/>
</dbReference>
<evidence type="ECO:0000313" key="10">
    <source>
        <dbReference type="Proteomes" id="UP000318349"/>
    </source>
</evidence>
<accession>A0A557R1P1</accession>
<dbReference type="AlphaFoldDB" id="A0A557R1P1"/>
<comment type="function">
    <text evidence="5">Involved in formation and maintenance of cell shape.</text>
</comment>
<dbReference type="NCBIfam" id="TIGR00219">
    <property type="entry name" value="mreC"/>
    <property type="match status" value="1"/>
</dbReference>
<dbReference type="GO" id="GO:0008360">
    <property type="term" value="P:regulation of cell shape"/>
    <property type="evidence" value="ECO:0007669"/>
    <property type="project" value="UniProtKB-KW"/>
</dbReference>
<dbReference type="Proteomes" id="UP000319502">
    <property type="component" value="Unassembled WGS sequence"/>
</dbReference>
<evidence type="ECO:0000256" key="5">
    <source>
        <dbReference type="PIRNR" id="PIRNR038471"/>
    </source>
</evidence>
<dbReference type="PANTHER" id="PTHR34138">
    <property type="entry name" value="CELL SHAPE-DETERMINING PROTEIN MREC"/>
    <property type="match status" value="1"/>
</dbReference>
<sequence length="291" mass="32012">MVGHAPPPIFRRGPAPLVRLWFFVIVCLAMLVADLHFRYLEVVRQTLSVVLYPVEMAAATPAEFVSNASKYFATLIKVQRENREMRRKALADAERLLRQTDLEQENTRLRGLMAMSERISVTSVAADVLYEARDVFSRKVIVDHGSQQDVTAGQVVVDELGVVGQVTRVYPIQSEVTLLTDKAQAVPVRVERTGQRGVVYGAGEGMLELRYLLANADVQPGDRLVTSGLDGLFLPGLPVARVVSVNRELQAFAQIVCEPVARVGHAAQVLILGRAQPAPERQVPPADTPKD</sequence>
<dbReference type="OrthoDB" id="9808025at2"/>
<comment type="similarity">
    <text evidence="1 5">Belongs to the MreC family.</text>
</comment>
<evidence type="ECO:0000259" key="7">
    <source>
        <dbReference type="Pfam" id="PF04085"/>
    </source>
</evidence>
<reference evidence="10 11" key="1">
    <citation type="submission" date="2019-07" db="EMBL/GenBank/DDBJ databases">
        <title>The pathways for chlorine oxyanion respiration interact through the shared metabolite chlorate.</title>
        <authorList>
            <person name="Barnum T.P."/>
            <person name="Cheng Y."/>
            <person name="Hill K.A."/>
            <person name="Lucas L.N."/>
            <person name="Carlson H.K."/>
            <person name="Coates J.D."/>
        </authorList>
    </citation>
    <scope>NUCLEOTIDE SEQUENCE [LARGE SCALE GENOMIC DNA]</scope>
    <source>
        <strain evidence="9 10">SFB-1</strain>
        <strain evidence="8 11">SFB-3</strain>
    </source>
</reference>
<comment type="caution">
    <text evidence="8">The sequence shown here is derived from an EMBL/GenBank/DDBJ whole genome shotgun (WGS) entry which is preliminary data.</text>
</comment>
<keyword evidence="11" id="KW-1185">Reference proteome</keyword>
<evidence type="ECO:0000313" key="9">
    <source>
        <dbReference type="EMBL" id="TVO76501.1"/>
    </source>
</evidence>
<dbReference type="Gene3D" id="2.40.10.340">
    <property type="entry name" value="Rod shape-determining protein MreC, domain 1"/>
    <property type="match status" value="1"/>
</dbReference>
<dbReference type="GO" id="GO:0005886">
    <property type="term" value="C:plasma membrane"/>
    <property type="evidence" value="ECO:0007669"/>
    <property type="project" value="TreeGrafter"/>
</dbReference>
<keyword evidence="6" id="KW-1133">Transmembrane helix</keyword>
<proteinExistence type="inferred from homology"/>
<keyword evidence="6" id="KW-0812">Transmembrane</keyword>
<evidence type="ECO:0000256" key="3">
    <source>
        <dbReference type="ARBA" id="ARBA00022960"/>
    </source>
</evidence>
<dbReference type="RefSeq" id="WP_144175931.1">
    <property type="nucleotide sequence ID" value="NZ_VMNK01000003.1"/>
</dbReference>
<evidence type="ECO:0000256" key="2">
    <source>
        <dbReference type="ARBA" id="ARBA00013855"/>
    </source>
</evidence>
<feature type="transmembrane region" description="Helical" evidence="6">
    <location>
        <begin position="20"/>
        <end position="37"/>
    </location>
</feature>
<dbReference type="InterPro" id="IPR007221">
    <property type="entry name" value="MreC"/>
</dbReference>
<dbReference type="Proteomes" id="UP000318349">
    <property type="component" value="Unassembled WGS sequence"/>
</dbReference>
<evidence type="ECO:0000256" key="1">
    <source>
        <dbReference type="ARBA" id="ARBA00009369"/>
    </source>
</evidence>
<protein>
    <recommendedName>
        <fullName evidence="2 5">Cell shape-determining protein MreC</fullName>
    </recommendedName>
    <alternativeName>
        <fullName evidence="4 5">Cell shape protein MreC</fullName>
    </alternativeName>
</protein>
<keyword evidence="3 5" id="KW-0133">Cell shape</keyword>
<evidence type="ECO:0000256" key="4">
    <source>
        <dbReference type="ARBA" id="ARBA00032089"/>
    </source>
</evidence>
<evidence type="ECO:0000313" key="11">
    <source>
        <dbReference type="Proteomes" id="UP000319502"/>
    </source>
</evidence>
<evidence type="ECO:0000313" key="8">
    <source>
        <dbReference type="EMBL" id="TVO59079.1"/>
    </source>
</evidence>
<dbReference type="PANTHER" id="PTHR34138:SF1">
    <property type="entry name" value="CELL SHAPE-DETERMINING PROTEIN MREC"/>
    <property type="match status" value="1"/>
</dbReference>
<dbReference type="EMBL" id="VMNI01000008">
    <property type="protein sequence ID" value="TVO76501.1"/>
    <property type="molecule type" value="Genomic_DNA"/>
</dbReference>
<dbReference type="InterPro" id="IPR055342">
    <property type="entry name" value="MreC_beta-barrel_core"/>
</dbReference>
<dbReference type="EMBL" id="VMNK01000003">
    <property type="protein sequence ID" value="TVO59079.1"/>
    <property type="molecule type" value="Genomic_DNA"/>
</dbReference>
<dbReference type="Pfam" id="PF04085">
    <property type="entry name" value="MreC"/>
    <property type="match status" value="1"/>
</dbReference>
<name>A0A557R1P1_9RHOO</name>
<dbReference type="InterPro" id="IPR042175">
    <property type="entry name" value="Cell/Rod_MreC_2"/>
</dbReference>
<dbReference type="InterPro" id="IPR042177">
    <property type="entry name" value="Cell/Rod_1"/>
</dbReference>
<feature type="domain" description="Rod shape-determining protein MreC beta-barrel core" evidence="7">
    <location>
        <begin position="128"/>
        <end position="272"/>
    </location>
</feature>
<organism evidence="8 11">
    <name type="scientific">Denitromonas halophila</name>
    <dbReference type="NCBI Taxonomy" id="1629404"/>
    <lineage>
        <taxon>Bacteria</taxon>
        <taxon>Pseudomonadati</taxon>
        <taxon>Pseudomonadota</taxon>
        <taxon>Betaproteobacteria</taxon>
        <taxon>Rhodocyclales</taxon>
        <taxon>Zoogloeaceae</taxon>
        <taxon>Denitromonas</taxon>
    </lineage>
</organism>
<dbReference type="Gene3D" id="2.40.10.350">
    <property type="entry name" value="Rod shape-determining protein MreC, domain 2"/>
    <property type="match status" value="1"/>
</dbReference>
<gene>
    <name evidence="8" type="primary">mreC</name>
    <name evidence="9" type="ORF">FHP89_10390</name>
    <name evidence="8" type="ORF">FHP91_05370</name>
</gene>
<keyword evidence="6" id="KW-0472">Membrane</keyword>
<evidence type="ECO:0000256" key="6">
    <source>
        <dbReference type="SAM" id="Phobius"/>
    </source>
</evidence>